<evidence type="ECO:0000256" key="3">
    <source>
        <dbReference type="ARBA" id="ARBA00012438"/>
    </source>
</evidence>
<evidence type="ECO:0000259" key="14">
    <source>
        <dbReference type="PROSITE" id="PS50110"/>
    </source>
</evidence>
<dbReference type="SMART" id="SM00448">
    <property type="entry name" value="REC"/>
    <property type="match status" value="2"/>
</dbReference>
<dbReference type="PROSITE" id="PS50110">
    <property type="entry name" value="RESPONSE_REGULATORY"/>
    <property type="match status" value="2"/>
</dbReference>
<dbReference type="InterPro" id="IPR001789">
    <property type="entry name" value="Sig_transdc_resp-reg_receiver"/>
</dbReference>
<dbReference type="Gene3D" id="1.10.287.130">
    <property type="match status" value="1"/>
</dbReference>
<evidence type="ECO:0000256" key="2">
    <source>
        <dbReference type="ARBA" id="ARBA00004141"/>
    </source>
</evidence>
<comment type="subcellular location">
    <subcellularLocation>
        <location evidence="2">Membrane</location>
        <topology evidence="2">Multi-pass membrane protein</topology>
    </subcellularLocation>
</comment>
<dbReference type="Pfam" id="PF13675">
    <property type="entry name" value="PilJ"/>
    <property type="match status" value="1"/>
</dbReference>
<evidence type="ECO:0000256" key="4">
    <source>
        <dbReference type="ARBA" id="ARBA00022553"/>
    </source>
</evidence>
<keyword evidence="6" id="KW-0808">Transferase</keyword>
<feature type="transmembrane region" description="Helical" evidence="12">
    <location>
        <begin position="195"/>
        <end position="214"/>
    </location>
</feature>
<dbReference type="PANTHER" id="PTHR45339:SF1">
    <property type="entry name" value="HYBRID SIGNAL TRANSDUCTION HISTIDINE KINASE J"/>
    <property type="match status" value="1"/>
</dbReference>
<reference evidence="15 16" key="1">
    <citation type="journal article" date="2022" name="Front. Microbiol.">
        <title>High genomic differentiation and limited gene flow indicate recent cryptic speciation within the genus Laspinema (cyanobacteria).</title>
        <authorList>
            <person name="Stanojkovic A."/>
            <person name="Skoupy S."/>
            <person name="Skaloud P."/>
            <person name="Dvorak P."/>
        </authorList>
    </citation>
    <scope>NUCLEOTIDE SEQUENCE [LARGE SCALE GENOMIC DNA]</scope>
    <source>
        <strain evidence="15 16">D2a</strain>
    </source>
</reference>
<dbReference type="InterPro" id="IPR003661">
    <property type="entry name" value="HisK_dim/P_dom"/>
</dbReference>
<evidence type="ECO:0000256" key="12">
    <source>
        <dbReference type="SAM" id="Phobius"/>
    </source>
</evidence>
<keyword evidence="7 12" id="KW-1133">Transmembrane helix</keyword>
<keyword evidence="8" id="KW-0902">Two-component regulatory system</keyword>
<dbReference type="SUPFAM" id="SSF52172">
    <property type="entry name" value="CheY-like"/>
    <property type="match status" value="2"/>
</dbReference>
<dbReference type="InterPro" id="IPR003594">
    <property type="entry name" value="HATPase_dom"/>
</dbReference>
<evidence type="ECO:0000259" key="13">
    <source>
        <dbReference type="PROSITE" id="PS50109"/>
    </source>
</evidence>
<evidence type="ECO:0000256" key="5">
    <source>
        <dbReference type="ARBA" id="ARBA00022692"/>
    </source>
</evidence>
<keyword evidence="11" id="KW-0175">Coiled coil</keyword>
<keyword evidence="5 12" id="KW-0812">Transmembrane</keyword>
<feature type="domain" description="Histidine kinase" evidence="13">
    <location>
        <begin position="268"/>
        <end position="513"/>
    </location>
</feature>
<dbReference type="InterPro" id="IPR036890">
    <property type="entry name" value="HATPase_C_sf"/>
</dbReference>
<dbReference type="InterPro" id="IPR011006">
    <property type="entry name" value="CheY-like_superfamily"/>
</dbReference>
<dbReference type="SUPFAM" id="SSF47384">
    <property type="entry name" value="Homodimeric domain of signal transducing histidine kinase"/>
    <property type="match status" value="1"/>
</dbReference>
<dbReference type="SMART" id="SM00388">
    <property type="entry name" value="HisKA"/>
    <property type="match status" value="1"/>
</dbReference>
<keyword evidence="6" id="KW-0418">Kinase</keyword>
<comment type="catalytic activity">
    <reaction evidence="1">
        <text>ATP + protein L-histidine = ADP + protein N-phospho-L-histidine.</text>
        <dbReference type="EC" id="2.7.13.3"/>
    </reaction>
</comment>
<dbReference type="Pfam" id="PF02518">
    <property type="entry name" value="HATPase_c"/>
    <property type="match status" value="1"/>
</dbReference>
<dbReference type="Gene3D" id="3.30.565.10">
    <property type="entry name" value="Histidine kinase-like ATPase, C-terminal domain"/>
    <property type="match status" value="1"/>
</dbReference>
<evidence type="ECO:0000313" key="15">
    <source>
        <dbReference type="EMBL" id="MCT7969287.1"/>
    </source>
</evidence>
<dbReference type="CDD" id="cd16922">
    <property type="entry name" value="HATPase_EvgS-ArcB-TorS-like"/>
    <property type="match status" value="1"/>
</dbReference>
<feature type="modified residue" description="4-aspartylphosphate" evidence="10">
    <location>
        <position position="724"/>
    </location>
</feature>
<dbReference type="Pfam" id="PF00072">
    <property type="entry name" value="Response_reg"/>
    <property type="match status" value="2"/>
</dbReference>
<evidence type="ECO:0000256" key="6">
    <source>
        <dbReference type="ARBA" id="ARBA00022777"/>
    </source>
</evidence>
<evidence type="ECO:0000256" key="7">
    <source>
        <dbReference type="ARBA" id="ARBA00022989"/>
    </source>
</evidence>
<evidence type="ECO:0000256" key="9">
    <source>
        <dbReference type="ARBA" id="ARBA00023136"/>
    </source>
</evidence>
<feature type="domain" description="Response regulatory" evidence="14">
    <location>
        <begin position="675"/>
        <end position="792"/>
    </location>
</feature>
<evidence type="ECO:0000256" key="11">
    <source>
        <dbReference type="SAM" id="Coils"/>
    </source>
</evidence>
<dbReference type="InterPro" id="IPR004358">
    <property type="entry name" value="Sig_transdc_His_kin-like_C"/>
</dbReference>
<accession>A0ABT2MXM8</accession>
<evidence type="ECO:0000313" key="16">
    <source>
        <dbReference type="Proteomes" id="UP001525890"/>
    </source>
</evidence>
<dbReference type="Proteomes" id="UP001525890">
    <property type="component" value="Unassembled WGS sequence"/>
</dbReference>
<keyword evidence="16" id="KW-1185">Reference proteome</keyword>
<gene>
    <name evidence="15" type="ORF">NG799_23505</name>
</gene>
<evidence type="ECO:0000256" key="1">
    <source>
        <dbReference type="ARBA" id="ARBA00000085"/>
    </source>
</evidence>
<dbReference type="CDD" id="cd17546">
    <property type="entry name" value="REC_hyHK_CKI1_RcsC-like"/>
    <property type="match status" value="2"/>
</dbReference>
<feature type="transmembrane region" description="Helical" evidence="12">
    <location>
        <begin position="15"/>
        <end position="35"/>
    </location>
</feature>
<name>A0ABT2MXM8_9CYAN</name>
<dbReference type="SUPFAM" id="SSF55874">
    <property type="entry name" value="ATPase domain of HSP90 chaperone/DNA topoisomerase II/histidine kinase"/>
    <property type="match status" value="1"/>
</dbReference>
<dbReference type="RefSeq" id="WP_368008760.1">
    <property type="nucleotide sequence ID" value="NZ_JAMXFF010000046.1"/>
</dbReference>
<dbReference type="EC" id="2.7.13.3" evidence="3"/>
<dbReference type="PRINTS" id="PR00344">
    <property type="entry name" value="BCTRLSENSOR"/>
</dbReference>
<evidence type="ECO:0000256" key="8">
    <source>
        <dbReference type="ARBA" id="ARBA00023012"/>
    </source>
</evidence>
<feature type="coiled-coil region" evidence="11">
    <location>
        <begin position="220"/>
        <end position="258"/>
    </location>
</feature>
<feature type="modified residue" description="4-aspartylphosphate" evidence="10">
    <location>
        <position position="583"/>
    </location>
</feature>
<sequence length="800" mass="89307">MPSIYHRNSPTRRLSALYIVALSLLAILSIGGELMRQRSLRVITTDSKVLNIAGRQRALSQRMSKAALIWLEFPPQGDRQVQLQELQDAVNLFSQSHLGLKYGDPAVGLPKQNNPQIAQMLDELEPSYQALRQGAVGLLSVVTEQETQADREAILPFSQQILANERAFFLAMDALVSEYEKQALQRVENLIRLEWLFLSLGLCVILLEAVFIFHPSVRHIKNYIQEILKSQQEMARIASQLEENNMELDLALRDAQSATQLKSEFLANMSHEIRTPMNAVIGMTGLLIDTELNPTQRDFVETIRNSSEALLTIINDILDLSKIEAGKLSLEQTPFDLREAVEDSLVLVAAKASEKELELGYLMDENTPVRIISDVTRLRQILANLLSNAVKFTERGEVRVLVESEEIGNWSPFSSLFSNSNPDSLVGTLDPNQTLFELKFSVMDTGIGIPEENINQLFRSFSQLDASTTRKYGGTGLGLVISKRLCELMGGRMWVESKVGEGSTFYFTMIVAKDSQPLPVYEIGTEAKLQGKRLLIVDDYEINRQILIRQTQKWGMIPVAVSSPSEAIATLNRGESFDLAILDMQMPEMDGITLGSELHKLRDPQTLPLILLTSMGQSLNASLLNFAGCFTKPIKCSHLYEVLLNVVAKKKAIISAHAPSIPQIDPQLAERFPLRILLAEDNRINQKVALKILDQMGYQADVANNGLEALAALHQHSYDVVLMDVQMPEMDGLEATRQINQEWGPSQRPQIVAMTAGAMEGDRQKCLEAGMDEYITKPVKVTVLQTILEKIAAQKYLNPN</sequence>
<keyword evidence="9 12" id="KW-0472">Membrane</keyword>
<feature type="domain" description="Response regulatory" evidence="14">
    <location>
        <begin position="533"/>
        <end position="647"/>
    </location>
</feature>
<comment type="caution">
    <text evidence="15">The sequence shown here is derived from an EMBL/GenBank/DDBJ whole genome shotgun (WGS) entry which is preliminary data.</text>
</comment>
<dbReference type="PROSITE" id="PS50109">
    <property type="entry name" value="HIS_KIN"/>
    <property type="match status" value="1"/>
</dbReference>
<proteinExistence type="predicted"/>
<evidence type="ECO:0000256" key="10">
    <source>
        <dbReference type="PROSITE-ProRule" id="PRU00169"/>
    </source>
</evidence>
<keyword evidence="4 10" id="KW-0597">Phosphoprotein</keyword>
<dbReference type="CDD" id="cd00082">
    <property type="entry name" value="HisKA"/>
    <property type="match status" value="1"/>
</dbReference>
<dbReference type="InterPro" id="IPR005467">
    <property type="entry name" value="His_kinase_dom"/>
</dbReference>
<dbReference type="EMBL" id="JAMXFF010000046">
    <property type="protein sequence ID" value="MCT7969287.1"/>
    <property type="molecule type" value="Genomic_DNA"/>
</dbReference>
<organism evidence="15 16">
    <name type="scientific">Laspinema palackyanum D2a</name>
    <dbReference type="NCBI Taxonomy" id="2953684"/>
    <lineage>
        <taxon>Bacteria</taxon>
        <taxon>Bacillati</taxon>
        <taxon>Cyanobacteriota</taxon>
        <taxon>Cyanophyceae</taxon>
        <taxon>Oscillatoriophycideae</taxon>
        <taxon>Oscillatoriales</taxon>
        <taxon>Laspinemataceae</taxon>
        <taxon>Laspinema</taxon>
        <taxon>Laspinema palackyanum</taxon>
    </lineage>
</organism>
<dbReference type="SMART" id="SM00387">
    <property type="entry name" value="HATPase_c"/>
    <property type="match status" value="1"/>
</dbReference>
<dbReference type="Gene3D" id="3.40.50.2300">
    <property type="match status" value="2"/>
</dbReference>
<dbReference type="InterPro" id="IPR036097">
    <property type="entry name" value="HisK_dim/P_sf"/>
</dbReference>
<dbReference type="Pfam" id="PF00512">
    <property type="entry name" value="HisKA"/>
    <property type="match status" value="1"/>
</dbReference>
<dbReference type="InterPro" id="IPR029095">
    <property type="entry name" value="NarX-like_N"/>
</dbReference>
<dbReference type="PANTHER" id="PTHR45339">
    <property type="entry name" value="HYBRID SIGNAL TRANSDUCTION HISTIDINE KINASE J"/>
    <property type="match status" value="1"/>
</dbReference>
<protein>
    <recommendedName>
        <fullName evidence="3">histidine kinase</fullName>
        <ecNumber evidence="3">2.7.13.3</ecNumber>
    </recommendedName>
</protein>